<sequence>INLNLKMEKAKARGIKIKNALHSSSGSRESIPIDRGSWYKRINGTRPTKRP</sequence>
<gene>
    <name evidence="2" type="ORF">S03H2_31063</name>
</gene>
<dbReference type="AlphaFoldDB" id="X1I360"/>
<feature type="region of interest" description="Disordered" evidence="1">
    <location>
        <begin position="21"/>
        <end position="51"/>
    </location>
</feature>
<proteinExistence type="predicted"/>
<comment type="caution">
    <text evidence="2">The sequence shown here is derived from an EMBL/GenBank/DDBJ whole genome shotgun (WGS) entry which is preliminary data.</text>
</comment>
<feature type="non-terminal residue" evidence="2">
    <location>
        <position position="1"/>
    </location>
</feature>
<evidence type="ECO:0000313" key="2">
    <source>
        <dbReference type="EMBL" id="GAH60509.1"/>
    </source>
</evidence>
<accession>X1I360</accession>
<reference evidence="2" key="1">
    <citation type="journal article" date="2014" name="Front. Microbiol.">
        <title>High frequency of phylogenetically diverse reductive dehalogenase-homologous genes in deep subseafloor sedimentary metagenomes.</title>
        <authorList>
            <person name="Kawai M."/>
            <person name="Futagami T."/>
            <person name="Toyoda A."/>
            <person name="Takaki Y."/>
            <person name="Nishi S."/>
            <person name="Hori S."/>
            <person name="Arai W."/>
            <person name="Tsubouchi T."/>
            <person name="Morono Y."/>
            <person name="Uchiyama I."/>
            <person name="Ito T."/>
            <person name="Fujiyama A."/>
            <person name="Inagaki F."/>
            <person name="Takami H."/>
        </authorList>
    </citation>
    <scope>NUCLEOTIDE SEQUENCE</scope>
    <source>
        <strain evidence="2">Expedition CK06-06</strain>
    </source>
</reference>
<evidence type="ECO:0000256" key="1">
    <source>
        <dbReference type="SAM" id="MobiDB-lite"/>
    </source>
</evidence>
<protein>
    <submittedName>
        <fullName evidence="2">Uncharacterized protein</fullName>
    </submittedName>
</protein>
<organism evidence="2">
    <name type="scientific">marine sediment metagenome</name>
    <dbReference type="NCBI Taxonomy" id="412755"/>
    <lineage>
        <taxon>unclassified sequences</taxon>
        <taxon>metagenomes</taxon>
        <taxon>ecological metagenomes</taxon>
    </lineage>
</organism>
<name>X1I360_9ZZZZ</name>
<dbReference type="EMBL" id="BARU01018816">
    <property type="protein sequence ID" value="GAH60509.1"/>
    <property type="molecule type" value="Genomic_DNA"/>
</dbReference>